<evidence type="ECO:0000313" key="3">
    <source>
        <dbReference type="Proteomes" id="UP000324800"/>
    </source>
</evidence>
<keyword evidence="1" id="KW-1133">Transmembrane helix</keyword>
<comment type="caution">
    <text evidence="2">The sequence shown here is derived from an EMBL/GenBank/DDBJ whole genome shotgun (WGS) entry which is preliminary data.</text>
</comment>
<evidence type="ECO:0000256" key="1">
    <source>
        <dbReference type="SAM" id="Phobius"/>
    </source>
</evidence>
<keyword evidence="1" id="KW-0812">Transmembrane</keyword>
<reference evidence="2 3" key="1">
    <citation type="submission" date="2019-03" db="EMBL/GenBank/DDBJ databases">
        <title>Single cell metagenomics reveals metabolic interactions within the superorganism composed of flagellate Streblomastix strix and complex community of Bacteroidetes bacteria on its surface.</title>
        <authorList>
            <person name="Treitli S.C."/>
            <person name="Kolisko M."/>
            <person name="Husnik F."/>
            <person name="Keeling P."/>
            <person name="Hampl V."/>
        </authorList>
    </citation>
    <scope>NUCLEOTIDE SEQUENCE [LARGE SCALE GENOMIC DNA]</scope>
    <source>
        <strain evidence="2">ST1C</strain>
    </source>
</reference>
<feature type="transmembrane region" description="Helical" evidence="1">
    <location>
        <begin position="56"/>
        <end position="74"/>
    </location>
</feature>
<name>A0A5J4TUF3_9EUKA</name>
<dbReference type="AlphaFoldDB" id="A0A5J4TUF3"/>
<feature type="non-terminal residue" evidence="2">
    <location>
        <position position="1"/>
    </location>
</feature>
<organism evidence="2 3">
    <name type="scientific">Streblomastix strix</name>
    <dbReference type="NCBI Taxonomy" id="222440"/>
    <lineage>
        <taxon>Eukaryota</taxon>
        <taxon>Metamonada</taxon>
        <taxon>Preaxostyla</taxon>
        <taxon>Oxymonadida</taxon>
        <taxon>Streblomastigidae</taxon>
        <taxon>Streblomastix</taxon>
    </lineage>
</organism>
<accession>A0A5J4TUF3</accession>
<evidence type="ECO:0000313" key="2">
    <source>
        <dbReference type="EMBL" id="KAA6361533.1"/>
    </source>
</evidence>
<proteinExistence type="predicted"/>
<protein>
    <submittedName>
        <fullName evidence="2">Uncharacterized protein</fullName>
    </submittedName>
</protein>
<feature type="transmembrane region" description="Helical" evidence="1">
    <location>
        <begin position="17"/>
        <end position="44"/>
    </location>
</feature>
<keyword evidence="1" id="KW-0472">Membrane</keyword>
<gene>
    <name evidence="2" type="ORF">EZS28_042938</name>
</gene>
<dbReference type="Proteomes" id="UP000324800">
    <property type="component" value="Unassembled WGS sequence"/>
</dbReference>
<sequence>FISIGSRNFRVSFPCPIFLYFLAVTAAATATTTTTAATTILFLFRFCLKELFFQSQPFHSFPIIYCILPLLLIYSDRFISPGLFVRTLRLVFL</sequence>
<dbReference type="EMBL" id="SNRW01025405">
    <property type="protein sequence ID" value="KAA6361533.1"/>
    <property type="molecule type" value="Genomic_DNA"/>
</dbReference>